<dbReference type="InterPro" id="IPR027417">
    <property type="entry name" value="P-loop_NTPase"/>
</dbReference>
<evidence type="ECO:0000313" key="3">
    <source>
        <dbReference type="EMBL" id="AUB81853.1"/>
    </source>
</evidence>
<sequence>MPYVLGLPEAQARALVPISRNQAYVEEKTGAGPGSGWGLLFRLNPDAGDAVERFAVAAPDGVQLMVMGTTVQPATGCLCPENALLAGVAEAVALRRGELILMDTQAGVEHFGRALARGFQHALVVADPTFNGIQVAAHSARLAQGLGIPAVHLAVNRVRDAGERARAESRLAAEGAFPFASVHLLPYDESLRAAEPGVEPLLAPAAADSAFMQALEGLIAALLSPTGTVPPCAS</sequence>
<dbReference type="Proteomes" id="UP000232638">
    <property type="component" value="Chromosome"/>
</dbReference>
<dbReference type="KEGG" id="tsy:THSYN_13365"/>
<dbReference type="EMBL" id="CP020370">
    <property type="protein sequence ID" value="AUB81853.1"/>
    <property type="molecule type" value="Genomic_DNA"/>
</dbReference>
<evidence type="ECO:0000256" key="1">
    <source>
        <dbReference type="ARBA" id="ARBA00022741"/>
    </source>
</evidence>
<gene>
    <name evidence="3" type="ORF">THSYN_13365</name>
</gene>
<evidence type="ECO:0008006" key="5">
    <source>
        <dbReference type="Google" id="ProtNLM"/>
    </source>
</evidence>
<reference evidence="3 4" key="1">
    <citation type="submission" date="2017-03" db="EMBL/GenBank/DDBJ databases">
        <title>Complete genome sequence of Candidatus 'Thiodictyon syntrophicum' sp. nov. strain Cad16T, a photolithoautotroph purple sulfur bacterium isolated from an alpine meromictic lake.</title>
        <authorList>
            <person name="Luedin S.M."/>
            <person name="Pothier J.F."/>
            <person name="Danza F."/>
            <person name="Storelli N."/>
            <person name="Wittwer M."/>
            <person name="Tonolla M."/>
        </authorList>
    </citation>
    <scope>NUCLEOTIDE SEQUENCE [LARGE SCALE GENOMIC DNA]</scope>
    <source>
        <strain evidence="3 4">Cad16T</strain>
    </source>
</reference>
<keyword evidence="4" id="KW-1185">Reference proteome</keyword>
<keyword evidence="1" id="KW-0547">Nucleotide-binding</keyword>
<dbReference type="Gene3D" id="3.40.50.300">
    <property type="entry name" value="P-loop containing nucleotide triphosphate hydrolases"/>
    <property type="match status" value="1"/>
</dbReference>
<dbReference type="PANTHER" id="PTHR43384:SF6">
    <property type="entry name" value="SEPTUM SITE-DETERMINING PROTEIN MIND HOMOLOG, CHLOROPLASTIC"/>
    <property type="match status" value="1"/>
</dbReference>
<protein>
    <recommendedName>
        <fullName evidence="5">Carbon monoxide dehydrogenase</fullName>
    </recommendedName>
</protein>
<dbReference type="PANTHER" id="PTHR43384">
    <property type="entry name" value="SEPTUM SITE-DETERMINING PROTEIN MIND HOMOLOG, CHLOROPLASTIC-RELATED"/>
    <property type="match status" value="1"/>
</dbReference>
<keyword evidence="2" id="KW-0067">ATP-binding</keyword>
<dbReference type="GO" id="GO:0051782">
    <property type="term" value="P:negative regulation of cell division"/>
    <property type="evidence" value="ECO:0007669"/>
    <property type="project" value="TreeGrafter"/>
</dbReference>
<name>A0A2K8U8F7_9GAMM</name>
<dbReference type="AlphaFoldDB" id="A0A2K8U8F7"/>
<dbReference type="OrthoDB" id="7346657at2"/>
<organism evidence="3 4">
    <name type="scientific">Candidatus Thiodictyon syntrophicum</name>
    <dbReference type="NCBI Taxonomy" id="1166950"/>
    <lineage>
        <taxon>Bacteria</taxon>
        <taxon>Pseudomonadati</taxon>
        <taxon>Pseudomonadota</taxon>
        <taxon>Gammaproteobacteria</taxon>
        <taxon>Chromatiales</taxon>
        <taxon>Chromatiaceae</taxon>
        <taxon>Thiodictyon</taxon>
    </lineage>
</organism>
<accession>A0A2K8U8F7</accession>
<dbReference type="GO" id="GO:0009898">
    <property type="term" value="C:cytoplasmic side of plasma membrane"/>
    <property type="evidence" value="ECO:0007669"/>
    <property type="project" value="TreeGrafter"/>
</dbReference>
<dbReference type="GO" id="GO:0016887">
    <property type="term" value="F:ATP hydrolysis activity"/>
    <property type="evidence" value="ECO:0007669"/>
    <property type="project" value="TreeGrafter"/>
</dbReference>
<dbReference type="RefSeq" id="WP_100919607.1">
    <property type="nucleotide sequence ID" value="NZ_CP020370.1"/>
</dbReference>
<dbReference type="GO" id="GO:0005524">
    <property type="term" value="F:ATP binding"/>
    <property type="evidence" value="ECO:0007669"/>
    <property type="project" value="UniProtKB-KW"/>
</dbReference>
<dbReference type="GO" id="GO:0005829">
    <property type="term" value="C:cytosol"/>
    <property type="evidence" value="ECO:0007669"/>
    <property type="project" value="TreeGrafter"/>
</dbReference>
<dbReference type="SUPFAM" id="SSF52540">
    <property type="entry name" value="P-loop containing nucleoside triphosphate hydrolases"/>
    <property type="match status" value="1"/>
</dbReference>
<dbReference type="InterPro" id="IPR050625">
    <property type="entry name" value="ParA/MinD_ATPase"/>
</dbReference>
<evidence type="ECO:0000256" key="2">
    <source>
        <dbReference type="ARBA" id="ARBA00022840"/>
    </source>
</evidence>
<proteinExistence type="predicted"/>
<evidence type="ECO:0000313" key="4">
    <source>
        <dbReference type="Proteomes" id="UP000232638"/>
    </source>
</evidence>